<comment type="caution">
    <text evidence="2">The sequence shown here is derived from an EMBL/GenBank/DDBJ whole genome shotgun (WGS) entry which is preliminary data.</text>
</comment>
<dbReference type="AlphaFoldDB" id="A0A437AC55"/>
<dbReference type="RefSeq" id="XP_067494389.1">
    <property type="nucleotide sequence ID" value="XM_067631888.1"/>
</dbReference>
<dbReference type="VEuPathDB" id="FungiDB:DFL_003017"/>
<protein>
    <recommendedName>
        <fullName evidence="4">Secreted protein</fullName>
    </recommendedName>
</protein>
<name>A0A437AC55_ARTFL</name>
<feature type="signal peptide" evidence="1">
    <location>
        <begin position="1"/>
        <end position="19"/>
    </location>
</feature>
<proteinExistence type="predicted"/>
<dbReference type="GeneID" id="93585328"/>
<feature type="chain" id="PRO_5019327633" description="Secreted protein" evidence="1">
    <location>
        <begin position="20"/>
        <end position="122"/>
    </location>
</feature>
<reference evidence="2 3" key="1">
    <citation type="submission" date="2019-01" db="EMBL/GenBank/DDBJ databases">
        <title>Intercellular communication is required for trap formation in the nematode-trapping fungus Duddingtonia flagrans.</title>
        <authorList>
            <person name="Youssar L."/>
            <person name="Wernet V."/>
            <person name="Hensel N."/>
            <person name="Hildebrandt H.-G."/>
            <person name="Fischer R."/>
        </authorList>
    </citation>
    <scope>NUCLEOTIDE SEQUENCE [LARGE SCALE GENOMIC DNA]</scope>
    <source>
        <strain evidence="2 3">CBS H-5679</strain>
    </source>
</reference>
<keyword evidence="1" id="KW-0732">Signal</keyword>
<keyword evidence="3" id="KW-1185">Reference proteome</keyword>
<accession>A0A437AC55</accession>
<evidence type="ECO:0000313" key="3">
    <source>
        <dbReference type="Proteomes" id="UP000283090"/>
    </source>
</evidence>
<evidence type="ECO:0000256" key="1">
    <source>
        <dbReference type="SAM" id="SignalP"/>
    </source>
</evidence>
<evidence type="ECO:0008006" key="4">
    <source>
        <dbReference type="Google" id="ProtNLM"/>
    </source>
</evidence>
<organism evidence="2 3">
    <name type="scientific">Arthrobotrys flagrans</name>
    <name type="common">Nematode-trapping fungus</name>
    <name type="synonym">Trichothecium flagrans</name>
    <dbReference type="NCBI Taxonomy" id="97331"/>
    <lineage>
        <taxon>Eukaryota</taxon>
        <taxon>Fungi</taxon>
        <taxon>Dikarya</taxon>
        <taxon>Ascomycota</taxon>
        <taxon>Pezizomycotina</taxon>
        <taxon>Orbiliomycetes</taxon>
        <taxon>Orbiliales</taxon>
        <taxon>Orbiliaceae</taxon>
        <taxon>Arthrobotrys</taxon>
    </lineage>
</organism>
<gene>
    <name evidence="2" type="ORF">DFL_003017</name>
</gene>
<evidence type="ECO:0000313" key="2">
    <source>
        <dbReference type="EMBL" id="RVD88845.1"/>
    </source>
</evidence>
<sequence>MHTISLSVSLALLFRGCQSISQVLTTAIRLSQCPSSPRINLRAERASSRASPTYYPVHYSQPAVARRFSNNQQLPGNFPLTRQSHHLGRTAWKKYHSTTQQSQNHFFSTPPVNFLVSIVAPL</sequence>
<dbReference type="Proteomes" id="UP000283090">
    <property type="component" value="Unassembled WGS sequence"/>
</dbReference>
<dbReference type="EMBL" id="SAEB01000003">
    <property type="protein sequence ID" value="RVD88845.1"/>
    <property type="molecule type" value="Genomic_DNA"/>
</dbReference>